<dbReference type="InterPro" id="IPR025944">
    <property type="entry name" value="Sigma_54_int_dom_CS"/>
</dbReference>
<keyword evidence="4" id="KW-0805">Transcription regulation</keyword>
<proteinExistence type="predicted"/>
<feature type="modified residue" description="4-aspartylphosphate" evidence="8">
    <location>
        <position position="55"/>
    </location>
</feature>
<dbReference type="InterPro" id="IPR025943">
    <property type="entry name" value="Sigma_54_int_dom_ATP-bd_2"/>
</dbReference>
<keyword evidence="3" id="KW-0902">Two-component regulatory system</keyword>
<keyword evidence="5" id="KW-0238">DNA-binding</keyword>
<dbReference type="Pfam" id="PF25601">
    <property type="entry name" value="AAA_lid_14"/>
    <property type="match status" value="1"/>
</dbReference>
<feature type="domain" description="Sigma-54 factor interaction" evidence="9">
    <location>
        <begin position="149"/>
        <end position="378"/>
    </location>
</feature>
<dbReference type="SUPFAM" id="SSF52540">
    <property type="entry name" value="P-loop containing nucleoside triphosphate hydrolases"/>
    <property type="match status" value="1"/>
</dbReference>
<keyword evidence="2" id="KW-0067">ATP-binding</keyword>
<dbReference type="PROSITE" id="PS50110">
    <property type="entry name" value="RESPONSE_REGULATORY"/>
    <property type="match status" value="1"/>
</dbReference>
<evidence type="ECO:0000259" key="10">
    <source>
        <dbReference type="PROSITE" id="PS50110"/>
    </source>
</evidence>
<keyword evidence="1" id="KW-0547">Nucleotide-binding</keyword>
<organism evidence="11 12">
    <name type="scientific">Sphingomonas aurantiaca</name>
    <dbReference type="NCBI Taxonomy" id="185949"/>
    <lineage>
        <taxon>Bacteria</taxon>
        <taxon>Pseudomonadati</taxon>
        <taxon>Pseudomonadota</taxon>
        <taxon>Alphaproteobacteria</taxon>
        <taxon>Sphingomonadales</taxon>
        <taxon>Sphingomonadaceae</taxon>
        <taxon>Sphingomonas</taxon>
    </lineage>
</organism>
<dbReference type="PANTHER" id="PTHR32071:SF113">
    <property type="entry name" value="ALGINATE BIOSYNTHESIS TRANSCRIPTIONAL REGULATORY PROTEIN ALGB"/>
    <property type="match status" value="1"/>
</dbReference>
<comment type="caution">
    <text evidence="11">The sequence shown here is derived from an EMBL/GenBank/DDBJ whole genome shotgun (WGS) entry which is preliminary data.</text>
</comment>
<dbReference type="InterPro" id="IPR002197">
    <property type="entry name" value="HTH_Fis"/>
</dbReference>
<dbReference type="Gene3D" id="1.10.10.60">
    <property type="entry name" value="Homeodomain-like"/>
    <property type="match status" value="1"/>
</dbReference>
<evidence type="ECO:0000259" key="9">
    <source>
        <dbReference type="PROSITE" id="PS50045"/>
    </source>
</evidence>
<dbReference type="Gene3D" id="1.10.8.60">
    <property type="match status" value="1"/>
</dbReference>
<evidence type="ECO:0000256" key="2">
    <source>
        <dbReference type="ARBA" id="ARBA00022840"/>
    </source>
</evidence>
<evidence type="ECO:0000256" key="8">
    <source>
        <dbReference type="PROSITE-ProRule" id="PRU00169"/>
    </source>
</evidence>
<dbReference type="SUPFAM" id="SSF52172">
    <property type="entry name" value="CheY-like"/>
    <property type="match status" value="1"/>
</dbReference>
<dbReference type="Proteomes" id="UP000244189">
    <property type="component" value="Unassembled WGS sequence"/>
</dbReference>
<evidence type="ECO:0000256" key="1">
    <source>
        <dbReference type="ARBA" id="ARBA00022741"/>
    </source>
</evidence>
<keyword evidence="7" id="KW-0804">Transcription</keyword>
<evidence type="ECO:0000313" key="12">
    <source>
        <dbReference type="Proteomes" id="UP000244189"/>
    </source>
</evidence>
<dbReference type="InterPro" id="IPR011006">
    <property type="entry name" value="CheY-like_superfamily"/>
</dbReference>
<evidence type="ECO:0000256" key="4">
    <source>
        <dbReference type="ARBA" id="ARBA00023015"/>
    </source>
</evidence>
<dbReference type="InterPro" id="IPR027417">
    <property type="entry name" value="P-loop_NTPase"/>
</dbReference>
<protein>
    <submittedName>
        <fullName evidence="11">Two-component system NtrC family response regulator</fullName>
    </submittedName>
</protein>
<dbReference type="SMART" id="SM00382">
    <property type="entry name" value="AAA"/>
    <property type="match status" value="1"/>
</dbReference>
<dbReference type="Pfam" id="PF00158">
    <property type="entry name" value="Sigma54_activat"/>
    <property type="match status" value="1"/>
</dbReference>
<sequence>MSDKLRPVLLIVEDDLGLQRQLRWAYEGYEIVVASDRTQALDAIRAHEPAVVTLDLGLPPDPDGVTEGFATLRDILAMKPDTKVIVASGHGARESALQAIADGAWDFYAKPIDIDALGLIVSRAFHVHALEAENRRLAARIDAGGFGGLISASPEMAVVTRTLERVAPANVSVMLLGASGTGKELLARGLHQASPRARGNFVAINCAAIPETLLESELFGHEKGAFTGAVKTTEGKIEQAAGGTLFLDEIGDVPLALQVKLLRFLQERVIERVGGRKAIPVDTRIVCATHQNVDAMVADGRFREDLYYRLAEIVVRIPALADRTGDAVLLARHFVTRYAASMNPAVTGLAPDARAAIDGWGWPGNVRELENRIKRAVIMADGKLVTAIDLDLDGKAEDAAALNLRAARELADRKAIRQALVRADGNISGASRLLGISRPTLYDLLKSYDLHG</sequence>
<dbReference type="Pfam" id="PF00072">
    <property type="entry name" value="Response_reg"/>
    <property type="match status" value="1"/>
</dbReference>
<dbReference type="FunFam" id="3.40.50.300:FF:000006">
    <property type="entry name" value="DNA-binding transcriptional regulator NtrC"/>
    <property type="match status" value="1"/>
</dbReference>
<dbReference type="InterPro" id="IPR009057">
    <property type="entry name" value="Homeodomain-like_sf"/>
</dbReference>
<dbReference type="Pfam" id="PF02954">
    <property type="entry name" value="HTH_8"/>
    <property type="match status" value="1"/>
</dbReference>
<dbReference type="EMBL" id="QAOG01000001">
    <property type="protein sequence ID" value="PTQ62354.1"/>
    <property type="molecule type" value="Genomic_DNA"/>
</dbReference>
<dbReference type="SMART" id="SM00448">
    <property type="entry name" value="REC"/>
    <property type="match status" value="1"/>
</dbReference>
<dbReference type="InterPro" id="IPR002078">
    <property type="entry name" value="Sigma_54_int"/>
</dbReference>
<keyword evidence="8" id="KW-0597">Phosphoprotein</keyword>
<dbReference type="PRINTS" id="PR01590">
    <property type="entry name" value="HTHFIS"/>
</dbReference>
<evidence type="ECO:0000256" key="5">
    <source>
        <dbReference type="ARBA" id="ARBA00023125"/>
    </source>
</evidence>
<dbReference type="SUPFAM" id="SSF46689">
    <property type="entry name" value="Homeodomain-like"/>
    <property type="match status" value="1"/>
</dbReference>
<gene>
    <name evidence="11" type="ORF">C8J26_0633</name>
</gene>
<dbReference type="PROSITE" id="PS50045">
    <property type="entry name" value="SIGMA54_INTERACT_4"/>
    <property type="match status" value="1"/>
</dbReference>
<dbReference type="PROSITE" id="PS00676">
    <property type="entry name" value="SIGMA54_INTERACT_2"/>
    <property type="match status" value="1"/>
</dbReference>
<dbReference type="Gene3D" id="3.40.50.2300">
    <property type="match status" value="1"/>
</dbReference>
<reference evidence="11 12" key="1">
    <citation type="submission" date="2018-04" db="EMBL/GenBank/DDBJ databases">
        <title>Genomic Encyclopedia of Type Strains, Phase III (KMG-III): the genomes of soil and plant-associated and newly described type strains.</title>
        <authorList>
            <person name="Whitman W."/>
        </authorList>
    </citation>
    <scope>NUCLEOTIDE SEQUENCE [LARGE SCALE GENOMIC DNA]</scope>
    <source>
        <strain evidence="11 12">MA101b</strain>
    </source>
</reference>
<dbReference type="NCBIfam" id="TIGR02915">
    <property type="entry name" value="PEP_resp_reg"/>
    <property type="match status" value="1"/>
</dbReference>
<keyword evidence="6" id="KW-0010">Activator</keyword>
<dbReference type="RefSeq" id="WP_107956665.1">
    <property type="nucleotide sequence ID" value="NZ_QAOG01000001.1"/>
</dbReference>
<dbReference type="PROSITE" id="PS00688">
    <property type="entry name" value="SIGMA54_INTERACT_3"/>
    <property type="match status" value="1"/>
</dbReference>
<feature type="domain" description="Response regulatory" evidence="10">
    <location>
        <begin position="8"/>
        <end position="125"/>
    </location>
</feature>
<evidence type="ECO:0000256" key="3">
    <source>
        <dbReference type="ARBA" id="ARBA00023012"/>
    </source>
</evidence>
<dbReference type="InterPro" id="IPR058031">
    <property type="entry name" value="AAA_lid_NorR"/>
</dbReference>
<evidence type="ECO:0000256" key="7">
    <source>
        <dbReference type="ARBA" id="ARBA00023163"/>
    </source>
</evidence>
<dbReference type="InterPro" id="IPR001789">
    <property type="entry name" value="Sig_transdc_resp-reg_receiver"/>
</dbReference>
<dbReference type="GO" id="GO:0043565">
    <property type="term" value="F:sequence-specific DNA binding"/>
    <property type="evidence" value="ECO:0007669"/>
    <property type="project" value="InterPro"/>
</dbReference>
<evidence type="ECO:0000313" key="11">
    <source>
        <dbReference type="EMBL" id="PTQ62354.1"/>
    </source>
</evidence>
<accession>A0A2T5GSP4</accession>
<evidence type="ECO:0000256" key="6">
    <source>
        <dbReference type="ARBA" id="ARBA00023159"/>
    </source>
</evidence>
<dbReference type="GO" id="GO:0005524">
    <property type="term" value="F:ATP binding"/>
    <property type="evidence" value="ECO:0007669"/>
    <property type="project" value="UniProtKB-KW"/>
</dbReference>
<dbReference type="CDD" id="cd00009">
    <property type="entry name" value="AAA"/>
    <property type="match status" value="1"/>
</dbReference>
<dbReference type="Gene3D" id="3.40.50.300">
    <property type="entry name" value="P-loop containing nucleotide triphosphate hydrolases"/>
    <property type="match status" value="1"/>
</dbReference>
<keyword evidence="12" id="KW-1185">Reference proteome</keyword>
<name>A0A2T5GSP4_9SPHN</name>
<dbReference type="AlphaFoldDB" id="A0A2T5GSP4"/>
<dbReference type="GO" id="GO:0006355">
    <property type="term" value="P:regulation of DNA-templated transcription"/>
    <property type="evidence" value="ECO:0007669"/>
    <property type="project" value="InterPro"/>
</dbReference>
<dbReference type="PANTHER" id="PTHR32071">
    <property type="entry name" value="TRANSCRIPTIONAL REGULATORY PROTEIN"/>
    <property type="match status" value="1"/>
</dbReference>
<dbReference type="GO" id="GO:0000160">
    <property type="term" value="P:phosphorelay signal transduction system"/>
    <property type="evidence" value="ECO:0007669"/>
    <property type="project" value="UniProtKB-KW"/>
</dbReference>
<dbReference type="InterPro" id="IPR014264">
    <property type="entry name" value="PEP-CTERM_resp_reg"/>
</dbReference>
<dbReference type="InterPro" id="IPR003593">
    <property type="entry name" value="AAA+_ATPase"/>
</dbReference>